<dbReference type="CDD" id="cd00093">
    <property type="entry name" value="HTH_XRE"/>
    <property type="match status" value="1"/>
</dbReference>
<dbReference type="InterPro" id="IPR001387">
    <property type="entry name" value="Cro/C1-type_HTH"/>
</dbReference>
<organism evidence="2 3">
    <name type="scientific">Herbihabitans rhizosphaerae</name>
    <dbReference type="NCBI Taxonomy" id="1872711"/>
    <lineage>
        <taxon>Bacteria</taxon>
        <taxon>Bacillati</taxon>
        <taxon>Actinomycetota</taxon>
        <taxon>Actinomycetes</taxon>
        <taxon>Pseudonocardiales</taxon>
        <taxon>Pseudonocardiaceae</taxon>
        <taxon>Herbihabitans</taxon>
    </lineage>
</organism>
<dbReference type="AlphaFoldDB" id="A0A4Q7L790"/>
<accession>A0A4Q7L790</accession>
<dbReference type="Pfam" id="PF19054">
    <property type="entry name" value="DUF5753"/>
    <property type="match status" value="1"/>
</dbReference>
<dbReference type="InterPro" id="IPR010982">
    <property type="entry name" value="Lambda_DNA-bd_dom_sf"/>
</dbReference>
<dbReference type="SUPFAM" id="SSF47413">
    <property type="entry name" value="lambda repressor-like DNA-binding domains"/>
    <property type="match status" value="1"/>
</dbReference>
<proteinExistence type="predicted"/>
<gene>
    <name evidence="2" type="ORF">EV193_1011043</name>
</gene>
<protein>
    <submittedName>
        <fullName evidence="2">Helix-turn-helix protein</fullName>
    </submittedName>
</protein>
<dbReference type="Pfam" id="PF13560">
    <property type="entry name" value="HTH_31"/>
    <property type="match status" value="1"/>
</dbReference>
<name>A0A4Q7L790_9PSEU</name>
<feature type="domain" description="HTH cro/C1-type" evidence="1">
    <location>
        <begin position="17"/>
        <end position="57"/>
    </location>
</feature>
<dbReference type="PROSITE" id="PS50943">
    <property type="entry name" value="HTH_CROC1"/>
    <property type="match status" value="1"/>
</dbReference>
<keyword evidence="3" id="KW-1185">Reference proteome</keyword>
<sequence length="294" mass="33146">MARRRADACYRELGAELRKRRHAAKLTERELGRQTGWSSTKISRIESGHIGLPTVDVFHYLGPCKVYRPQALEMLELCRIADRRLGYWLSPHGEWVNNQLHSLIFHESTAAESVMYEPLLVPGLLQTPEYALAMNTGRSNRSHETISRYAQVRMRRQETLHRPTPARFDFYVHEQALRIPVGGSAVMHEQVLKLVLLSGLPHITIRVVPISAGEKSIFGGAFRLFGFERHDPLAYLDSHAHGVFLEGPELVRPYSELLPDIAAIALNAEDSRKFLAGLASEYDLACTAGSDLVR</sequence>
<evidence type="ECO:0000313" key="3">
    <source>
        <dbReference type="Proteomes" id="UP000294257"/>
    </source>
</evidence>
<evidence type="ECO:0000313" key="2">
    <source>
        <dbReference type="EMBL" id="RZS45156.1"/>
    </source>
</evidence>
<dbReference type="Proteomes" id="UP000294257">
    <property type="component" value="Unassembled WGS sequence"/>
</dbReference>
<dbReference type="RefSeq" id="WP_130342734.1">
    <property type="nucleotide sequence ID" value="NZ_SGWQ01000001.1"/>
</dbReference>
<dbReference type="InterPro" id="IPR043917">
    <property type="entry name" value="DUF5753"/>
</dbReference>
<evidence type="ECO:0000259" key="1">
    <source>
        <dbReference type="PROSITE" id="PS50943"/>
    </source>
</evidence>
<comment type="caution">
    <text evidence="2">The sequence shown here is derived from an EMBL/GenBank/DDBJ whole genome shotgun (WGS) entry which is preliminary data.</text>
</comment>
<reference evidence="2 3" key="1">
    <citation type="submission" date="2019-02" db="EMBL/GenBank/DDBJ databases">
        <title>Genomic Encyclopedia of Type Strains, Phase IV (KMG-IV): sequencing the most valuable type-strain genomes for metagenomic binning, comparative biology and taxonomic classification.</title>
        <authorList>
            <person name="Goeker M."/>
        </authorList>
    </citation>
    <scope>NUCLEOTIDE SEQUENCE [LARGE SCALE GENOMIC DNA]</scope>
    <source>
        <strain evidence="2 3">DSM 101727</strain>
    </source>
</reference>
<dbReference type="GO" id="GO:0003677">
    <property type="term" value="F:DNA binding"/>
    <property type="evidence" value="ECO:0007669"/>
    <property type="project" value="InterPro"/>
</dbReference>
<dbReference type="OrthoDB" id="3672921at2"/>
<dbReference type="Gene3D" id="1.10.260.40">
    <property type="entry name" value="lambda repressor-like DNA-binding domains"/>
    <property type="match status" value="1"/>
</dbReference>
<dbReference type="EMBL" id="SGWQ01000001">
    <property type="protein sequence ID" value="RZS45156.1"/>
    <property type="molecule type" value="Genomic_DNA"/>
</dbReference>